<dbReference type="Proteomes" id="UP000483261">
    <property type="component" value="Unassembled WGS sequence"/>
</dbReference>
<accession>A0A6M1QQP4</accession>
<proteinExistence type="predicted"/>
<evidence type="ECO:0000313" key="1">
    <source>
        <dbReference type="EMBL" id="NGN92023.1"/>
    </source>
</evidence>
<organism evidence="1 2">
    <name type="scientific">Nocardioides turkmenicus</name>
    <dbReference type="NCBI Taxonomy" id="2711220"/>
    <lineage>
        <taxon>Bacteria</taxon>
        <taxon>Bacillati</taxon>
        <taxon>Actinomycetota</taxon>
        <taxon>Actinomycetes</taxon>
        <taxon>Propionibacteriales</taxon>
        <taxon>Nocardioidaceae</taxon>
        <taxon>Nocardioides</taxon>
    </lineage>
</organism>
<dbReference type="AlphaFoldDB" id="A0A6M1QQP4"/>
<protein>
    <submittedName>
        <fullName evidence="1">Uncharacterized protein</fullName>
    </submittedName>
</protein>
<comment type="caution">
    <text evidence="1">The sequence shown here is derived from an EMBL/GenBank/DDBJ whole genome shotgun (WGS) entry which is preliminary data.</text>
</comment>
<reference evidence="1 2" key="1">
    <citation type="submission" date="2020-02" db="EMBL/GenBank/DDBJ databases">
        <title>Whole-genome analyses of novel actinobacteria.</title>
        <authorList>
            <person name="Sahin N."/>
        </authorList>
    </citation>
    <scope>NUCLEOTIDE SEQUENCE [LARGE SCALE GENOMIC DNA]</scope>
    <source>
        <strain evidence="1 2">KC13</strain>
    </source>
</reference>
<name>A0A6M1QQP4_9ACTN</name>
<gene>
    <name evidence="1" type="ORF">G5C66_04630</name>
</gene>
<keyword evidence="2" id="KW-1185">Reference proteome</keyword>
<evidence type="ECO:0000313" key="2">
    <source>
        <dbReference type="Proteomes" id="UP000483261"/>
    </source>
</evidence>
<dbReference type="EMBL" id="JAALAA010000003">
    <property type="protein sequence ID" value="NGN92023.1"/>
    <property type="molecule type" value="Genomic_DNA"/>
</dbReference>
<sequence length="135" mass="14263">MGSLVLAVAAAGVAVSPGLRHELRMSATRVDPGFIELYLTDEGLARACLRTGRTSELSVSVRSHLAEAENLELSAVVGGEATAVGGTLPTRPGEVSQALLRYQAPEEPYDVRVTLAGRPEHVVLQCGKERADEGR</sequence>
<dbReference type="RefSeq" id="WP_165109787.1">
    <property type="nucleotide sequence ID" value="NZ_JAALAA010000003.1"/>
</dbReference>